<dbReference type="SUPFAM" id="SSF48576">
    <property type="entry name" value="Terpenoid synthases"/>
    <property type="match status" value="1"/>
</dbReference>
<dbReference type="Proteomes" id="UP000242715">
    <property type="component" value="Unassembled WGS sequence"/>
</dbReference>
<dbReference type="PANTHER" id="PTHR31739:SF25">
    <property type="entry name" value="(E,E)-GERANYLLINALOOL SYNTHASE"/>
    <property type="match status" value="1"/>
</dbReference>
<dbReference type="InterPro" id="IPR008949">
    <property type="entry name" value="Isoprenoid_synthase_dom_sf"/>
</dbReference>
<evidence type="ECO:0000256" key="1">
    <source>
        <dbReference type="ARBA" id="ARBA00001946"/>
    </source>
</evidence>
<evidence type="ECO:0000313" key="6">
    <source>
        <dbReference type="EMBL" id="GAU47733.1"/>
    </source>
</evidence>
<gene>
    <name evidence="6" type="ORF">TSUD_386920</name>
</gene>
<dbReference type="GO" id="GO:0016102">
    <property type="term" value="P:diterpenoid biosynthetic process"/>
    <property type="evidence" value="ECO:0007669"/>
    <property type="project" value="TreeGrafter"/>
</dbReference>
<evidence type="ECO:0000256" key="2">
    <source>
        <dbReference type="ARBA" id="ARBA00022723"/>
    </source>
</evidence>
<feature type="domain" description="Terpene synthase N-terminal" evidence="4">
    <location>
        <begin position="7"/>
        <end position="150"/>
    </location>
</feature>
<keyword evidence="2" id="KW-0479">Metal-binding</keyword>
<sequence length="364" mass="42258">MDEDLIKLCIANQLKKFGLGEYFVGEIEALLAQVYRNYNKEPNPRVKESNMNSLQLEKDTLAFELLRTHGFKVSPLGFCWFLNEFEIGAEVEKNDEHFSRAMLHVFRASNLMFNGEYELNEARAFSRKVLNKMVSTRKGGLLLRQIEHELSFPWFARLDHLEHRMWIEEREANALWKGKTSYNRVSYLYNDELLQLATLNFEFKQLLYKNELKELKRWAEKCEISNMGFGREKSTYCYFAVSAVLTSIPHDSYVRMLVAKSAIIITVADDFFDTTGSLNELEILTDAVQRWDAKGLSSHSKVIFDSLDDLVIEASTKYFQQEGTSYDISNSLKDLKEKDEGKLNSVLVNLMENPEFDIEDSIAY</sequence>
<reference evidence="7" key="1">
    <citation type="journal article" date="2017" name="Front. Plant Sci.">
        <title>Climate Clever Clovers: New Paradigm to Reduce the Environmental Footprint of Ruminants by Breeding Low Methanogenic Forages Utilizing Haplotype Variation.</title>
        <authorList>
            <person name="Kaur P."/>
            <person name="Appels R."/>
            <person name="Bayer P.E."/>
            <person name="Keeble-Gagnere G."/>
            <person name="Wang J."/>
            <person name="Hirakawa H."/>
            <person name="Shirasawa K."/>
            <person name="Vercoe P."/>
            <person name="Stefanova K."/>
            <person name="Durmic Z."/>
            <person name="Nichols P."/>
            <person name="Revell C."/>
            <person name="Isobe S.N."/>
            <person name="Edwards D."/>
            <person name="Erskine W."/>
        </authorList>
    </citation>
    <scope>NUCLEOTIDE SEQUENCE [LARGE SCALE GENOMIC DNA]</scope>
    <source>
        <strain evidence="7">cv. Daliak</strain>
    </source>
</reference>
<dbReference type="GO" id="GO:0010333">
    <property type="term" value="F:terpene synthase activity"/>
    <property type="evidence" value="ECO:0007669"/>
    <property type="project" value="InterPro"/>
</dbReference>
<feature type="non-terminal residue" evidence="6">
    <location>
        <position position="364"/>
    </location>
</feature>
<name>A0A2Z6NZV5_TRISU</name>
<dbReference type="InterPro" id="IPR050148">
    <property type="entry name" value="Terpene_synthase-like"/>
</dbReference>
<dbReference type="FunFam" id="1.50.10.130:FF:000002">
    <property type="entry name" value="Ent-copalyl diphosphate synthase, chloroplastic"/>
    <property type="match status" value="1"/>
</dbReference>
<keyword evidence="7" id="KW-1185">Reference proteome</keyword>
<evidence type="ECO:0000259" key="5">
    <source>
        <dbReference type="Pfam" id="PF03936"/>
    </source>
</evidence>
<dbReference type="AlphaFoldDB" id="A0A2Z6NZV5"/>
<organism evidence="6 7">
    <name type="scientific">Trifolium subterraneum</name>
    <name type="common">Subterranean clover</name>
    <dbReference type="NCBI Taxonomy" id="3900"/>
    <lineage>
        <taxon>Eukaryota</taxon>
        <taxon>Viridiplantae</taxon>
        <taxon>Streptophyta</taxon>
        <taxon>Embryophyta</taxon>
        <taxon>Tracheophyta</taxon>
        <taxon>Spermatophyta</taxon>
        <taxon>Magnoliopsida</taxon>
        <taxon>eudicotyledons</taxon>
        <taxon>Gunneridae</taxon>
        <taxon>Pentapetalae</taxon>
        <taxon>rosids</taxon>
        <taxon>fabids</taxon>
        <taxon>Fabales</taxon>
        <taxon>Fabaceae</taxon>
        <taxon>Papilionoideae</taxon>
        <taxon>50 kb inversion clade</taxon>
        <taxon>NPAAA clade</taxon>
        <taxon>Hologalegina</taxon>
        <taxon>IRL clade</taxon>
        <taxon>Trifolieae</taxon>
        <taxon>Trifolium</taxon>
    </lineage>
</organism>
<feature type="domain" description="Terpene synthase metal-binding" evidence="5">
    <location>
        <begin position="222"/>
        <end position="334"/>
    </location>
</feature>
<dbReference type="Gene3D" id="1.10.600.10">
    <property type="entry name" value="Farnesyl Diphosphate Synthase"/>
    <property type="match status" value="1"/>
</dbReference>
<dbReference type="OrthoDB" id="2343925at2759"/>
<accession>A0A2Z6NZV5</accession>
<evidence type="ECO:0000259" key="4">
    <source>
        <dbReference type="Pfam" id="PF01397"/>
    </source>
</evidence>
<dbReference type="Pfam" id="PF03936">
    <property type="entry name" value="Terpene_synth_C"/>
    <property type="match status" value="1"/>
</dbReference>
<comment type="cofactor">
    <cofactor evidence="1">
        <name>Mg(2+)</name>
        <dbReference type="ChEBI" id="CHEBI:18420"/>
    </cofactor>
</comment>
<dbReference type="GO" id="GO:0000287">
    <property type="term" value="F:magnesium ion binding"/>
    <property type="evidence" value="ECO:0007669"/>
    <property type="project" value="InterPro"/>
</dbReference>
<dbReference type="Pfam" id="PF01397">
    <property type="entry name" value="Terpene_synth"/>
    <property type="match status" value="1"/>
</dbReference>
<keyword evidence="3" id="KW-0460">Magnesium</keyword>
<dbReference type="SUPFAM" id="SSF48239">
    <property type="entry name" value="Terpenoid cyclases/Protein prenyltransferases"/>
    <property type="match status" value="1"/>
</dbReference>
<evidence type="ECO:0000313" key="7">
    <source>
        <dbReference type="Proteomes" id="UP000242715"/>
    </source>
</evidence>
<dbReference type="PANTHER" id="PTHR31739">
    <property type="entry name" value="ENT-COPALYL DIPHOSPHATE SYNTHASE, CHLOROPLASTIC"/>
    <property type="match status" value="1"/>
</dbReference>
<dbReference type="InterPro" id="IPR001906">
    <property type="entry name" value="Terpene_synth_N"/>
</dbReference>
<dbReference type="InterPro" id="IPR005630">
    <property type="entry name" value="Terpene_synthase_metal-bd"/>
</dbReference>
<evidence type="ECO:0000256" key="3">
    <source>
        <dbReference type="ARBA" id="ARBA00022842"/>
    </source>
</evidence>
<dbReference type="EMBL" id="DF974343">
    <property type="protein sequence ID" value="GAU47733.1"/>
    <property type="molecule type" value="Genomic_DNA"/>
</dbReference>
<evidence type="ECO:0008006" key="8">
    <source>
        <dbReference type="Google" id="ProtNLM"/>
    </source>
</evidence>
<dbReference type="Gene3D" id="1.50.10.130">
    <property type="entry name" value="Terpene synthase, N-terminal domain"/>
    <property type="match status" value="1"/>
</dbReference>
<dbReference type="InterPro" id="IPR008930">
    <property type="entry name" value="Terpenoid_cyclase/PrenylTrfase"/>
</dbReference>
<dbReference type="InterPro" id="IPR036965">
    <property type="entry name" value="Terpene_synth_N_sf"/>
</dbReference>
<proteinExistence type="predicted"/>
<protein>
    <recommendedName>
        <fullName evidence="8">Terpene synthase N-terminal domain-containing protein</fullName>
    </recommendedName>
</protein>